<dbReference type="InterPro" id="IPR043519">
    <property type="entry name" value="NT_sf"/>
</dbReference>
<evidence type="ECO:0000313" key="1">
    <source>
        <dbReference type="EMBL" id="MBK1608563.1"/>
    </source>
</evidence>
<organism evidence="1 2">
    <name type="scientific">Bacillus cereus</name>
    <dbReference type="NCBI Taxonomy" id="1396"/>
    <lineage>
        <taxon>Bacteria</taxon>
        <taxon>Bacillati</taxon>
        <taxon>Bacillota</taxon>
        <taxon>Bacilli</taxon>
        <taxon>Bacillales</taxon>
        <taxon>Bacillaceae</taxon>
        <taxon>Bacillus</taxon>
        <taxon>Bacillus cereus group</taxon>
    </lineage>
</organism>
<protein>
    <submittedName>
        <fullName evidence="1">Nucleotidyltransferase</fullName>
    </submittedName>
</protein>
<accession>A0ABD4LCT9</accession>
<evidence type="ECO:0000313" key="2">
    <source>
        <dbReference type="Proteomes" id="UP000613452"/>
    </source>
</evidence>
<reference evidence="1 2" key="1">
    <citation type="submission" date="2020-12" db="EMBL/GenBank/DDBJ databases">
        <title>Genome assembly for a thermostable protease producing Bacillus cereus MAKP1 strain isolated from chicken gut.</title>
        <authorList>
            <person name="Malaviya A."/>
        </authorList>
    </citation>
    <scope>NUCLEOTIDE SEQUENCE [LARGE SCALE GENOMIC DNA]</scope>
    <source>
        <strain evidence="1 2">MAKP1</strain>
    </source>
</reference>
<gene>
    <name evidence="1" type="ORF">JCR31_11640</name>
</gene>
<dbReference type="AlphaFoldDB" id="A0ABD4LCT9"/>
<sequence length="331" mass="38345">MVKTANSAYDNFIKNSVDLDSEQTGIARNSRDWLYGNLKNFPKVVENFPKLYAGKEIIGFGSFRRRTKIRPLDDIDLMLVFTGEGTTYTEYADKIVLNVPEDADKLRKLVNDDGTLNSIRVIEKIKSSLSIIPQYKKAEIHRRQEATTLELSTYDWVFDIVPAFITSENAYGKSYYIIPDGSGNWKKTDPRIDNERATETNQKFDGNVLGLIRVIKYWNTNCSKKISSYLMENIVLDYFQNKFYWNGMKQELRGFFEYLKTSIYNSHYDPKGIQGDLNTLDYNIKFSISNQASGCFENIDLAIRYENLGQHKEAIECWKKVFGDEFPSHED</sequence>
<dbReference type="Gene3D" id="3.30.460.90">
    <property type="match status" value="1"/>
</dbReference>
<dbReference type="SUPFAM" id="SSF81301">
    <property type="entry name" value="Nucleotidyltransferase"/>
    <property type="match status" value="1"/>
</dbReference>
<name>A0ABD4LCT9_BACCE</name>
<proteinExistence type="predicted"/>
<dbReference type="RefSeq" id="WP_061680239.1">
    <property type="nucleotide sequence ID" value="NZ_CP040341.1"/>
</dbReference>
<dbReference type="Proteomes" id="UP000613452">
    <property type="component" value="Unassembled WGS sequence"/>
</dbReference>
<comment type="caution">
    <text evidence="1">The sequence shown here is derived from an EMBL/GenBank/DDBJ whole genome shotgun (WGS) entry which is preliminary data.</text>
</comment>
<dbReference type="EMBL" id="JAEFBZ010000001">
    <property type="protein sequence ID" value="MBK1608563.1"/>
    <property type="molecule type" value="Genomic_DNA"/>
</dbReference>